<organism evidence="3">
    <name type="scientific">Kwoniella dejecticola CBS 10117</name>
    <dbReference type="NCBI Taxonomy" id="1296121"/>
    <lineage>
        <taxon>Eukaryota</taxon>
        <taxon>Fungi</taxon>
        <taxon>Dikarya</taxon>
        <taxon>Basidiomycota</taxon>
        <taxon>Agaricomycotina</taxon>
        <taxon>Tremellomycetes</taxon>
        <taxon>Tremellales</taxon>
        <taxon>Cryptococcaceae</taxon>
        <taxon>Kwoniella</taxon>
    </lineage>
</organism>
<feature type="compositionally biased region" description="Polar residues" evidence="1">
    <location>
        <begin position="1535"/>
        <end position="1544"/>
    </location>
</feature>
<feature type="compositionally biased region" description="Polar residues" evidence="1">
    <location>
        <begin position="1412"/>
        <end position="1426"/>
    </location>
</feature>
<feature type="compositionally biased region" description="Low complexity" evidence="1">
    <location>
        <begin position="718"/>
        <end position="730"/>
    </location>
</feature>
<feature type="transmembrane region" description="Helical" evidence="2">
    <location>
        <begin position="135"/>
        <end position="159"/>
    </location>
</feature>
<feature type="region of interest" description="Disordered" evidence="1">
    <location>
        <begin position="395"/>
        <end position="478"/>
    </location>
</feature>
<keyword evidence="2" id="KW-0812">Transmembrane</keyword>
<keyword evidence="2" id="KW-1133">Transmembrane helix</keyword>
<evidence type="ECO:0000313" key="4">
    <source>
        <dbReference type="EMBL" id="WWC59032.1"/>
    </source>
</evidence>
<gene>
    <name evidence="3" type="ORF">I303_02289</name>
    <name evidence="4" type="ORF">I303_101578</name>
</gene>
<reference evidence="4" key="2">
    <citation type="submission" date="2013-07" db="EMBL/GenBank/DDBJ databases">
        <authorList>
            <consortium name="The Broad Institute Genome Sequencing Platform"/>
            <person name="Cuomo C."/>
            <person name="Litvintseva A."/>
            <person name="Chen Y."/>
            <person name="Heitman J."/>
            <person name="Sun S."/>
            <person name="Springer D."/>
            <person name="Dromer F."/>
            <person name="Young S.K."/>
            <person name="Zeng Q."/>
            <person name="Gargeya S."/>
            <person name="Fitzgerald M."/>
            <person name="Abouelleil A."/>
            <person name="Alvarado L."/>
            <person name="Berlin A.M."/>
            <person name="Chapman S.B."/>
            <person name="Dewar J."/>
            <person name="Goldberg J."/>
            <person name="Griggs A."/>
            <person name="Gujja S."/>
            <person name="Hansen M."/>
            <person name="Howarth C."/>
            <person name="Imamovic A."/>
            <person name="Larimer J."/>
            <person name="McCowan C."/>
            <person name="Murphy C."/>
            <person name="Pearson M."/>
            <person name="Priest M."/>
            <person name="Roberts A."/>
            <person name="Saif S."/>
            <person name="Shea T."/>
            <person name="Sykes S."/>
            <person name="Wortman J."/>
            <person name="Nusbaum C."/>
            <person name="Birren B."/>
        </authorList>
    </citation>
    <scope>NUCLEOTIDE SEQUENCE</scope>
    <source>
        <strain evidence="4">CBS 10117</strain>
    </source>
</reference>
<name>A0A1A6ADD8_9TREE</name>
<feature type="transmembrane region" description="Helical" evidence="2">
    <location>
        <begin position="195"/>
        <end position="217"/>
    </location>
</feature>
<feature type="compositionally biased region" description="Polar residues" evidence="1">
    <location>
        <begin position="321"/>
        <end position="336"/>
    </location>
</feature>
<feature type="transmembrane region" description="Helical" evidence="2">
    <location>
        <begin position="91"/>
        <end position="115"/>
    </location>
</feature>
<feature type="region of interest" description="Disordered" evidence="1">
    <location>
        <begin position="1287"/>
        <end position="1347"/>
    </location>
</feature>
<dbReference type="EMBL" id="KI894028">
    <property type="protein sequence ID" value="OBR88070.1"/>
    <property type="molecule type" value="Genomic_DNA"/>
</dbReference>
<evidence type="ECO:0000313" key="3">
    <source>
        <dbReference type="EMBL" id="OBR88070.1"/>
    </source>
</evidence>
<dbReference type="VEuPathDB" id="FungiDB:I303_02289"/>
<feature type="transmembrane region" description="Helical" evidence="2">
    <location>
        <begin position="662"/>
        <end position="685"/>
    </location>
</feature>
<feature type="compositionally biased region" description="Low complexity" evidence="1">
    <location>
        <begin position="344"/>
        <end position="354"/>
    </location>
</feature>
<reference evidence="4" key="3">
    <citation type="submission" date="2024-02" db="EMBL/GenBank/DDBJ databases">
        <title>Comparative genomics of Cryptococcus and Kwoniella reveals pathogenesis evolution and contrasting modes of karyotype evolution via chromosome fusion or intercentromeric recombination.</title>
        <authorList>
            <person name="Coelho M.A."/>
            <person name="David-Palma M."/>
            <person name="Shea T."/>
            <person name="Bowers K."/>
            <person name="McGinley-Smith S."/>
            <person name="Mohammad A.W."/>
            <person name="Gnirke A."/>
            <person name="Yurkov A.M."/>
            <person name="Nowrousian M."/>
            <person name="Sun S."/>
            <person name="Cuomo C.A."/>
            <person name="Heitman J."/>
        </authorList>
    </citation>
    <scope>NUCLEOTIDE SEQUENCE</scope>
    <source>
        <strain evidence="4">CBS 10117</strain>
    </source>
</reference>
<feature type="region of interest" description="Disordered" evidence="1">
    <location>
        <begin position="1412"/>
        <end position="1478"/>
    </location>
</feature>
<dbReference type="EMBL" id="CP144531">
    <property type="protein sequence ID" value="WWC59032.1"/>
    <property type="molecule type" value="Genomic_DNA"/>
</dbReference>
<proteinExistence type="predicted"/>
<dbReference type="OrthoDB" id="2529242at2759"/>
<feature type="transmembrane region" description="Helical" evidence="2">
    <location>
        <begin position="636"/>
        <end position="656"/>
    </location>
</feature>
<evidence type="ECO:0000256" key="1">
    <source>
        <dbReference type="SAM" id="MobiDB-lite"/>
    </source>
</evidence>
<feature type="region of interest" description="Disordered" evidence="1">
    <location>
        <begin position="1004"/>
        <end position="1076"/>
    </location>
</feature>
<feature type="compositionally biased region" description="Polar residues" evidence="1">
    <location>
        <begin position="398"/>
        <end position="409"/>
    </location>
</feature>
<evidence type="ECO:0000313" key="5">
    <source>
        <dbReference type="Proteomes" id="UP000078595"/>
    </source>
</evidence>
<sequence>MVPSILLSTLPIPSLLLLVIITLYHSTPLLKLLPNLTPNLEKLSNIIPHPKRSKNLPREFFNLPPRPGSPSANSSHSVDYSVRGILGVRGCLILVLSVEALISLSCGWVFLNTIITPSSSSSTLAAGESGIDIANWGLIATSLVLLPSTIAWLSIFTILSKPPIINQKAKYSSISTAARVRGVFFKNGGITHSTLLPRILPISLLTSTLAIVLSAILPTSGSYVILGYTSLCLSIVAGGGVIGMWRVARNPREGLIRLRGESSLSMYEKNHLRALSPDTESTYRVSNEIVHLNEEDGIERMRDTSSWLSSPSRPPTPVSSFDYSSPHGTVSTNTTKDTFKTPKSKPSNSSFAASASFAVPPSTSAFTSTSTLITPDHHNNSNLSSAAEGVMNDKSWLSEPTNTPSSLSEWSFPDSPASPQPAITRKRSSSPLNLPLSPVDHARNPKSSRPGGDRSPVMPDNIVNSTPGPGSGSLIDASILGDYSPDPFHPLPRGFQSLTSFPVSPEHAQSRSSLLTRVTALQSGETLAMVPVERGSSTFTLQSYHSSAAHDSYKTPDAKVAKGKKVLSTAERRAPLPPPMPVDMPLPPTPTLARSSTLFEIQNKDSMELLMGNGDWVDVEREQETLQNWGRQGRGVGAVAVVACLVCYGFSLTLLLNTQTDMALVLYLTSLLLPSPFLALASWLLRYRPLPVVSAARSKKGSAKGASSTHLSLALKSESQLSLPSSTSPKLTPPAPKRASTMNLASPTLHKMIEPKPSLTTFLGSTRGQGRRHTVYGGLTFDDIQAEENMRKTLARRSGDVWISSGHAIEGGGLLSRATEMLKPVPAMRVLENTRPKRSNEGTLRRMRGGVVSMLAKRASGLFQQNTENDVELAMDQFEDADMSEGNSPSIYGDGSASPARSGIAISIIAPSPEKRVSQFARTASSYSSGQEGETDIGFDMSYATAEIGTARRGRMSNGPTFIFGKEKNPPVERAQTNGYDLDWMTAGVLPGLIPSIKIGNDVRVEPAPHSAPDGHTHHQEVDNDTPRRQRPLSDMPVSPEQGDETFATMPSFRDASFKQSTPHNSNNRKHGHTGSYSSSIDFTVASEYFTAETATSASRELRHRKQASLGLGNPDSIATEKTITHKPSFGLPKLQDHEGLEDEVRRSIDDLYAQTDAQEENEGIDLPPFPTAMALKHKPSLSRVSEMTEEPTLALSTSSSSLIQRGRSQNHDQDLDTLAMLSESALEEMHLAIALGSTTPASTKRAKSSTESTATGDLSVGCSILTNDEQLEEMERMMAMDTPTRTEFVISPPPPSDGRSSRASEIRSSSRASDRSVSSCDTSTTTYTSTTSSTPARSSIHYAHTTPAPPVPTLPFEYRQPAYPAAHPFPSMPPPPSGLTRQLSMPSLTMSMSMQAHPPIQSFLRNNRSTETLHSVSSGSTNPTPKIQIRHQQSKRELKLVQALEKRNSPIENGNSKATSKSAMGFTSSSNTDAGVKGKIKKSVVEKRGLRPLTLVTDNTSNVNVGRRSSQPLSGNTKKLTVLYDTEGEKDNGSKTSLTTATSKGMVMGKMSTGSGTGKENEKKGSKTSVGPAVVGVRGLRA</sequence>
<feature type="region of interest" description="Disordered" evidence="1">
    <location>
        <begin position="301"/>
        <end position="354"/>
    </location>
</feature>
<feature type="compositionally biased region" description="Basic and acidic residues" evidence="1">
    <location>
        <begin position="1435"/>
        <end position="1450"/>
    </location>
</feature>
<keyword evidence="5" id="KW-1185">Reference proteome</keyword>
<protein>
    <submittedName>
        <fullName evidence="3">Uncharacterized protein</fullName>
    </submittedName>
</protein>
<feature type="compositionally biased region" description="Low complexity" evidence="1">
    <location>
        <begin position="429"/>
        <end position="438"/>
    </location>
</feature>
<dbReference type="KEGG" id="kdj:28965988"/>
<feature type="compositionally biased region" description="Low complexity" evidence="1">
    <location>
        <begin position="1307"/>
        <end position="1340"/>
    </location>
</feature>
<evidence type="ECO:0000256" key="2">
    <source>
        <dbReference type="SAM" id="Phobius"/>
    </source>
</evidence>
<feature type="region of interest" description="Disordered" evidence="1">
    <location>
        <begin position="1526"/>
        <end position="1583"/>
    </location>
</feature>
<reference evidence="3" key="1">
    <citation type="submission" date="2013-07" db="EMBL/GenBank/DDBJ databases">
        <title>The Genome Sequence of Cryptococcus dejecticola CBS10117.</title>
        <authorList>
            <consortium name="The Broad Institute Genome Sequencing Platform"/>
            <person name="Cuomo C."/>
            <person name="Litvintseva A."/>
            <person name="Chen Y."/>
            <person name="Heitman J."/>
            <person name="Sun S."/>
            <person name="Springer D."/>
            <person name="Dromer F."/>
            <person name="Young S.K."/>
            <person name="Zeng Q."/>
            <person name="Gargeya S."/>
            <person name="Fitzgerald M."/>
            <person name="Abouelleil A."/>
            <person name="Alvarado L."/>
            <person name="Berlin A.M."/>
            <person name="Chapman S.B."/>
            <person name="Dewar J."/>
            <person name="Goldberg J."/>
            <person name="Griggs A."/>
            <person name="Gujja S."/>
            <person name="Hansen M."/>
            <person name="Howarth C."/>
            <person name="Imamovic A."/>
            <person name="Larimer J."/>
            <person name="McCowan C."/>
            <person name="Murphy C."/>
            <person name="Pearson M."/>
            <person name="Priest M."/>
            <person name="Roberts A."/>
            <person name="Saif S."/>
            <person name="Shea T."/>
            <person name="Sykes S."/>
            <person name="Wortman J."/>
            <person name="Nusbaum C."/>
            <person name="Birren B."/>
        </authorList>
    </citation>
    <scope>NUCLEOTIDE SEQUENCE [LARGE SCALE GENOMIC DNA]</scope>
    <source>
        <strain evidence="3">CBS 10117</strain>
    </source>
</reference>
<dbReference type="Proteomes" id="UP000078595">
    <property type="component" value="Chromosome 2"/>
</dbReference>
<feature type="compositionally biased region" description="Polar residues" evidence="1">
    <location>
        <begin position="1451"/>
        <end position="1474"/>
    </location>
</feature>
<feature type="region of interest" description="Disordered" evidence="1">
    <location>
        <begin position="952"/>
        <end position="976"/>
    </location>
</feature>
<feature type="region of interest" description="Disordered" evidence="1">
    <location>
        <begin position="1239"/>
        <end position="1262"/>
    </location>
</feature>
<keyword evidence="2" id="KW-0472">Membrane</keyword>
<feature type="compositionally biased region" description="Basic and acidic residues" evidence="1">
    <location>
        <begin position="1004"/>
        <end position="1028"/>
    </location>
</feature>
<dbReference type="RefSeq" id="XP_018265912.1">
    <property type="nucleotide sequence ID" value="XM_018405631.1"/>
</dbReference>
<feature type="region of interest" description="Disordered" evidence="1">
    <location>
        <begin position="718"/>
        <end position="740"/>
    </location>
</feature>
<feature type="transmembrane region" description="Helical" evidence="2">
    <location>
        <begin position="223"/>
        <end position="248"/>
    </location>
</feature>
<dbReference type="GeneID" id="28965988"/>
<feature type="transmembrane region" description="Helical" evidence="2">
    <location>
        <begin position="6"/>
        <end position="24"/>
    </location>
</feature>
<accession>A0A1A6ADD8</accession>